<reference evidence="1 2" key="1">
    <citation type="submission" date="2015-10" db="EMBL/GenBank/DDBJ databases">
        <title>Draft genome sequence of Streptomyces cellostaticus DSM 40189, type strain for the species Streptomyces cellostaticus.</title>
        <authorList>
            <person name="Ruckert C."/>
            <person name="Winkler A."/>
            <person name="Kalinowski J."/>
            <person name="Kampfer P."/>
            <person name="Glaeser S."/>
        </authorList>
    </citation>
    <scope>NUCLEOTIDE SEQUENCE [LARGE SCALE GENOMIC DNA]</scope>
    <source>
        <strain evidence="1 2">DSM 40189</strain>
    </source>
</reference>
<sequence>MLSSQPGTVRVLSPAYRWEVHPVAEDRRRTARVQIEAAGAPWAADRRRLAGSVSVSTFAATMMCRYQPIQRRTSY</sequence>
<protein>
    <submittedName>
        <fullName evidence="1">Uncharacterized protein</fullName>
    </submittedName>
</protein>
<organism evidence="1 2">
    <name type="scientific">Streptomyces cellostaticus</name>
    <dbReference type="NCBI Taxonomy" id="67285"/>
    <lineage>
        <taxon>Bacteria</taxon>
        <taxon>Bacillati</taxon>
        <taxon>Actinomycetota</taxon>
        <taxon>Actinomycetes</taxon>
        <taxon>Kitasatosporales</taxon>
        <taxon>Streptomycetaceae</taxon>
        <taxon>Streptomyces</taxon>
    </lineage>
</organism>
<evidence type="ECO:0000313" key="1">
    <source>
        <dbReference type="EMBL" id="KUM92618.1"/>
    </source>
</evidence>
<accession>A0A117PUQ7</accession>
<dbReference type="AlphaFoldDB" id="A0A117PUQ7"/>
<gene>
    <name evidence="1" type="ORF">AQI88_31125</name>
</gene>
<evidence type="ECO:0000313" key="2">
    <source>
        <dbReference type="Proteomes" id="UP000054241"/>
    </source>
</evidence>
<keyword evidence="2" id="KW-1185">Reference proteome</keyword>
<comment type="caution">
    <text evidence="1">The sequence shown here is derived from an EMBL/GenBank/DDBJ whole genome shotgun (WGS) entry which is preliminary data.</text>
</comment>
<dbReference type="EMBL" id="LMWL01000061">
    <property type="protein sequence ID" value="KUM92618.1"/>
    <property type="molecule type" value="Genomic_DNA"/>
</dbReference>
<dbReference type="Proteomes" id="UP000054241">
    <property type="component" value="Unassembled WGS sequence"/>
</dbReference>
<name>A0A117PUQ7_9ACTN</name>
<proteinExistence type="predicted"/>